<evidence type="ECO:0008006" key="6">
    <source>
        <dbReference type="Google" id="ProtNLM"/>
    </source>
</evidence>
<dbReference type="InterPro" id="IPR057327">
    <property type="entry name" value="Vts1_dom"/>
</dbReference>
<feature type="region of interest" description="Disordered" evidence="1">
    <location>
        <begin position="264"/>
        <end position="310"/>
    </location>
</feature>
<feature type="compositionally biased region" description="Polar residues" evidence="1">
    <location>
        <begin position="1017"/>
        <end position="1034"/>
    </location>
</feature>
<dbReference type="Proteomes" id="UP001217089">
    <property type="component" value="Unassembled WGS sequence"/>
</dbReference>
<feature type="region of interest" description="Disordered" evidence="1">
    <location>
        <begin position="1009"/>
        <end position="1034"/>
    </location>
</feature>
<feature type="domain" description="SMAUG/ZCCHC2-like PHAT" evidence="3">
    <location>
        <begin position="69"/>
        <end position="172"/>
    </location>
</feature>
<protein>
    <recommendedName>
        <fullName evidence="6">Zinc finger CCHC domain-containing protein 2</fullName>
    </recommendedName>
</protein>
<feature type="region of interest" description="Disordered" evidence="1">
    <location>
        <begin position="523"/>
        <end position="591"/>
    </location>
</feature>
<feature type="compositionally biased region" description="Polar residues" evidence="1">
    <location>
        <begin position="285"/>
        <end position="298"/>
    </location>
</feature>
<sequence length="1034" mass="112561">MTLFSQGQCILICTMVCKEFEELCTKFRNLSPHMRIDIMCGMLRMCLPPELRFIGSVVEDLAKKDYHFLREHENKANSQTEIMKYKCLDDRALRRGVALSLSLLHSWNTNCANAVFDLLESSLKRAFEVTSSTDRETIDVILLVLMMAMNHPALSFHQKQVIASHYEIVEKQLESLFTKAKWSNGNMNEVSKTQLELREFHSRLVKLYPEEAGAHKQDRKLPFLSSANMGHREELDHISDYVSKLVKLPKHILDCEHVVQFFKGGNSSPSSPEASRSSKEPVCSSAPQSPVQVTTPIASPQREPTPPICDNETSAATQIEGEVTITEGQLSPPLNTRLLVNSSPVHSPQIPNHILLEENRPHILPNHHIPTQDESLSVISNHISSPEECRALSPNTPNPDISSINSLMKKLNISRQNESLDKLTLEQLGNMNYEDLVKLGLSKEEADKLLTEVEVNLNKLKGIPPNGLIEPCIPSASVSPSIIPWQAAAAPQAQCIALHYQDHIQPQPTFSYQPHIPCMYHVPPNVSAPGHNRTRNSSPTGSDYSSPSPSPLPQKKSSQLKLSDCSSGEENDKDRTPTVESPTIEGKNRYNSTHFIDNGRYAGLNGKHLDDKKTLVHLPTAVQPPFYLASGSIETPSCPVPVGCGYQSDPTPTGFAPPRIPVLAARPPYKAQPAHVSVNIPSKNVISMPPDTHPGKRCSPLIPAAYAPPIPRCESSTMTHNAVTAVAGNPMFSMAPSDVAKRQVVYGIPVQSAKPLNGNGSRPVTCTVTTSTAIVMATRQANSGSPLQHVASSISVQGNGMVHSASENSIYSQSDNPSIHNSTPIVPNNNVSTVNAPAAHTCSASPNHHQSPVATHSSCNNCNCNCHVGGGGGNNGGGNNGNGAGSVSIQHQYPGVFPNHFAPGNIAWHWPYLTTHTSNGLIPHMYPPNVSYHIHPSNYHNGLNPDVLNNHHGYTGIPPGLFPVQYSGLGSMLNRGGTLFNHSLSRSNGNGKKTKKNCFNCGSVDHNGSECSDKSMESMSGHYQLNYEPKSNSD</sequence>
<dbReference type="InterPro" id="IPR058599">
    <property type="entry name" value="PHAT_Smg/ZCCHC2-like"/>
</dbReference>
<comment type="caution">
    <text evidence="4">The sequence shown here is derived from an EMBL/GenBank/DDBJ whole genome shotgun (WGS) entry which is preliminary data.</text>
</comment>
<evidence type="ECO:0000313" key="4">
    <source>
        <dbReference type="EMBL" id="KAJ8302929.1"/>
    </source>
</evidence>
<feature type="domain" description="RNA-binding protein vts1-like alpha-helical" evidence="2">
    <location>
        <begin position="22"/>
        <end position="64"/>
    </location>
</feature>
<organism evidence="4 5">
    <name type="scientific">Tegillarca granosa</name>
    <name type="common">Malaysian cockle</name>
    <name type="synonym">Anadara granosa</name>
    <dbReference type="NCBI Taxonomy" id="220873"/>
    <lineage>
        <taxon>Eukaryota</taxon>
        <taxon>Metazoa</taxon>
        <taxon>Spiralia</taxon>
        <taxon>Lophotrochozoa</taxon>
        <taxon>Mollusca</taxon>
        <taxon>Bivalvia</taxon>
        <taxon>Autobranchia</taxon>
        <taxon>Pteriomorphia</taxon>
        <taxon>Arcoida</taxon>
        <taxon>Arcoidea</taxon>
        <taxon>Arcidae</taxon>
        <taxon>Tegillarca</taxon>
    </lineage>
</organism>
<name>A0ABQ9EC71_TEGGR</name>
<evidence type="ECO:0000259" key="2">
    <source>
        <dbReference type="Pfam" id="PF25479"/>
    </source>
</evidence>
<dbReference type="PANTHER" id="PTHR16195">
    <property type="entry name" value="ZINC FINGER CCHC DOMAIN CONTAINING PROTEIN"/>
    <property type="match status" value="1"/>
</dbReference>
<proteinExistence type="predicted"/>
<dbReference type="Gene3D" id="3.30.1520.10">
    <property type="entry name" value="Phox-like domain"/>
    <property type="match status" value="1"/>
</dbReference>
<feature type="compositionally biased region" description="Low complexity" evidence="1">
    <location>
        <begin position="537"/>
        <end position="566"/>
    </location>
</feature>
<evidence type="ECO:0000256" key="1">
    <source>
        <dbReference type="SAM" id="MobiDB-lite"/>
    </source>
</evidence>
<evidence type="ECO:0000313" key="5">
    <source>
        <dbReference type="Proteomes" id="UP001217089"/>
    </source>
</evidence>
<dbReference type="InterPro" id="IPR042344">
    <property type="entry name" value="ZCCHC14"/>
</dbReference>
<dbReference type="Pfam" id="PF26034">
    <property type="entry name" value="PHAT_SMAUG"/>
    <property type="match status" value="1"/>
</dbReference>
<gene>
    <name evidence="4" type="ORF">KUTeg_019325</name>
</gene>
<dbReference type="EMBL" id="JARBDR010000917">
    <property type="protein sequence ID" value="KAJ8302929.1"/>
    <property type="molecule type" value="Genomic_DNA"/>
</dbReference>
<keyword evidence="5" id="KW-1185">Reference proteome</keyword>
<dbReference type="PANTHER" id="PTHR16195:SF16">
    <property type="entry name" value="ZINC FINGER CCHC DOMAIN-CONTAINING PROTEIN 14"/>
    <property type="match status" value="1"/>
</dbReference>
<evidence type="ECO:0000259" key="3">
    <source>
        <dbReference type="Pfam" id="PF26034"/>
    </source>
</evidence>
<accession>A0ABQ9EC71</accession>
<dbReference type="Pfam" id="PF25479">
    <property type="entry name" value="Vts1"/>
    <property type="match status" value="1"/>
</dbReference>
<dbReference type="InterPro" id="IPR036871">
    <property type="entry name" value="PX_dom_sf"/>
</dbReference>
<dbReference type="SUPFAM" id="SSF64268">
    <property type="entry name" value="PX domain"/>
    <property type="match status" value="1"/>
</dbReference>
<reference evidence="4 5" key="1">
    <citation type="submission" date="2022-12" db="EMBL/GenBank/DDBJ databases">
        <title>Chromosome-level genome of Tegillarca granosa.</title>
        <authorList>
            <person name="Kim J."/>
        </authorList>
    </citation>
    <scope>NUCLEOTIDE SEQUENCE [LARGE SCALE GENOMIC DNA]</scope>
    <source>
        <strain evidence="4">Teg-2019</strain>
        <tissue evidence="4">Adductor muscle</tissue>
    </source>
</reference>